<dbReference type="EMBL" id="JAVFWL010000001">
    <property type="protein sequence ID" value="KAK6730490.1"/>
    <property type="molecule type" value="Genomic_DNA"/>
</dbReference>
<comment type="caution">
    <text evidence="2">The sequence shown here is derived from an EMBL/GenBank/DDBJ whole genome shotgun (WGS) entry which is preliminary data.</text>
</comment>
<sequence>MDATRNIVMNVCSVCDVDKGKKIQRQLAEVHGYSQEQVAEFKAEKKNRKFAASGRSVYNCVEETRRISTDIQGGNRDLLQRIEMEMASIRENVIKMMKRTTKGAQMSMEQTLRNLEQLRKMADSLADNAERSDQNMRLARRPDVPSVGRPQAPTPIRKLQKRVHLRKEETKTTAGNSGLCTRREGRACCLPSDAAK</sequence>
<dbReference type="Proteomes" id="UP001303046">
    <property type="component" value="Unassembled WGS sequence"/>
</dbReference>
<evidence type="ECO:0000256" key="1">
    <source>
        <dbReference type="SAM" id="MobiDB-lite"/>
    </source>
</evidence>
<accession>A0ABR1BYD0</accession>
<gene>
    <name evidence="2" type="primary">Necator_chrI.g3264</name>
    <name evidence="2" type="ORF">RB195_007135</name>
</gene>
<reference evidence="2 3" key="1">
    <citation type="submission" date="2023-08" db="EMBL/GenBank/DDBJ databases">
        <title>A Necator americanus chromosomal reference genome.</title>
        <authorList>
            <person name="Ilik V."/>
            <person name="Petrzelkova K.J."/>
            <person name="Pardy F."/>
            <person name="Fuh T."/>
            <person name="Niatou-Singa F.S."/>
            <person name="Gouil Q."/>
            <person name="Baker L."/>
            <person name="Ritchie M.E."/>
            <person name="Jex A.R."/>
            <person name="Gazzola D."/>
            <person name="Li H."/>
            <person name="Toshio Fujiwara R."/>
            <person name="Zhan B."/>
            <person name="Aroian R.V."/>
            <person name="Pafco B."/>
            <person name="Schwarz E.M."/>
        </authorList>
    </citation>
    <scope>NUCLEOTIDE SEQUENCE [LARGE SCALE GENOMIC DNA]</scope>
    <source>
        <strain evidence="2 3">Aroian</strain>
        <tissue evidence="2">Whole animal</tissue>
    </source>
</reference>
<proteinExistence type="predicted"/>
<organism evidence="2 3">
    <name type="scientific">Necator americanus</name>
    <name type="common">Human hookworm</name>
    <dbReference type="NCBI Taxonomy" id="51031"/>
    <lineage>
        <taxon>Eukaryota</taxon>
        <taxon>Metazoa</taxon>
        <taxon>Ecdysozoa</taxon>
        <taxon>Nematoda</taxon>
        <taxon>Chromadorea</taxon>
        <taxon>Rhabditida</taxon>
        <taxon>Rhabditina</taxon>
        <taxon>Rhabditomorpha</taxon>
        <taxon>Strongyloidea</taxon>
        <taxon>Ancylostomatidae</taxon>
        <taxon>Bunostominae</taxon>
        <taxon>Necator</taxon>
    </lineage>
</organism>
<name>A0ABR1BYD0_NECAM</name>
<evidence type="ECO:0000313" key="3">
    <source>
        <dbReference type="Proteomes" id="UP001303046"/>
    </source>
</evidence>
<keyword evidence="3" id="KW-1185">Reference proteome</keyword>
<feature type="region of interest" description="Disordered" evidence="1">
    <location>
        <begin position="127"/>
        <end position="179"/>
    </location>
</feature>
<evidence type="ECO:0000313" key="2">
    <source>
        <dbReference type="EMBL" id="KAK6730490.1"/>
    </source>
</evidence>
<protein>
    <submittedName>
        <fullName evidence="2">Uncharacterized protein</fullName>
    </submittedName>
</protein>